<dbReference type="VEuPathDB" id="TriTrypDB:TCDM_14148"/>
<keyword evidence="5" id="KW-0479">Metal-binding</keyword>
<keyword evidence="4" id="KW-0963">Cytoplasm</keyword>
<dbReference type="Pfam" id="PF12678">
    <property type="entry name" value="zf-rbx1"/>
    <property type="match status" value="1"/>
</dbReference>
<comment type="pathway">
    <text evidence="3">Protein modification; protein ubiquitination.</text>
</comment>
<dbReference type="VEuPathDB" id="TriTrypDB:TcYC6_0066460"/>
<dbReference type="GO" id="GO:0005737">
    <property type="term" value="C:cytoplasm"/>
    <property type="evidence" value="ECO:0007669"/>
    <property type="project" value="UniProtKB-SubCell"/>
</dbReference>
<evidence type="ECO:0000256" key="10">
    <source>
        <dbReference type="PROSITE-ProRule" id="PRU00175"/>
    </source>
</evidence>
<evidence type="ECO:0000256" key="7">
    <source>
        <dbReference type="ARBA" id="ARBA00022786"/>
    </source>
</evidence>
<proteinExistence type="predicted"/>
<evidence type="ECO:0000256" key="4">
    <source>
        <dbReference type="ARBA" id="ARBA00022490"/>
    </source>
</evidence>
<dbReference type="SUPFAM" id="SSF57850">
    <property type="entry name" value="RING/U-box"/>
    <property type="match status" value="2"/>
</dbReference>
<evidence type="ECO:0000313" key="14">
    <source>
        <dbReference type="Proteomes" id="UP000246121"/>
    </source>
</evidence>
<comment type="caution">
    <text evidence="13">The sequence shown here is derived from an EMBL/GenBank/DDBJ whole genome shotgun (WGS) entry which is preliminary data.</text>
</comment>
<dbReference type="AlphaFoldDB" id="A0A2V2VAL6"/>
<dbReference type="GO" id="GO:0008270">
    <property type="term" value="F:zinc ion binding"/>
    <property type="evidence" value="ECO:0007669"/>
    <property type="project" value="UniProtKB-KW"/>
</dbReference>
<dbReference type="InterPro" id="IPR051031">
    <property type="entry name" value="RING-box_E3_Ubiquitin_Ligase"/>
</dbReference>
<dbReference type="VEuPathDB" id="TriTrypDB:TcCLB.511647.44"/>
<keyword evidence="7" id="KW-0833">Ubl conjugation pathway</keyword>
<evidence type="ECO:0000256" key="9">
    <source>
        <dbReference type="ARBA" id="ARBA00023242"/>
    </source>
</evidence>
<accession>A0A2V2VAL6</accession>
<evidence type="ECO:0000256" key="6">
    <source>
        <dbReference type="ARBA" id="ARBA00022771"/>
    </source>
</evidence>
<feature type="region of interest" description="Disordered" evidence="11">
    <location>
        <begin position="73"/>
        <end position="92"/>
    </location>
</feature>
<evidence type="ECO:0000256" key="5">
    <source>
        <dbReference type="ARBA" id="ARBA00022723"/>
    </source>
</evidence>
<organism evidence="13 14">
    <name type="scientific">Trypanosoma cruzi</name>
    <dbReference type="NCBI Taxonomy" id="5693"/>
    <lineage>
        <taxon>Eukaryota</taxon>
        <taxon>Discoba</taxon>
        <taxon>Euglenozoa</taxon>
        <taxon>Kinetoplastea</taxon>
        <taxon>Metakinetoplastina</taxon>
        <taxon>Trypanosomatida</taxon>
        <taxon>Trypanosomatidae</taxon>
        <taxon>Trypanosoma</taxon>
        <taxon>Schizotrypanum</taxon>
    </lineage>
</organism>
<dbReference type="InterPro" id="IPR001841">
    <property type="entry name" value="Znf_RING"/>
</dbReference>
<dbReference type="InterPro" id="IPR013083">
    <property type="entry name" value="Znf_RING/FYVE/PHD"/>
</dbReference>
<dbReference type="PANTHER" id="PTHR11210">
    <property type="entry name" value="RING BOX"/>
    <property type="match status" value="1"/>
</dbReference>
<feature type="domain" description="RING-type" evidence="12">
    <location>
        <begin position="136"/>
        <end position="158"/>
    </location>
</feature>
<dbReference type="VEuPathDB" id="TriTrypDB:TcBrA4_0114140"/>
<dbReference type="VEuPathDB" id="TriTrypDB:C4B63_31g221"/>
<dbReference type="Gene3D" id="3.30.40.10">
    <property type="entry name" value="Zinc/RING finger domain, C3HC4 (zinc finger)"/>
    <property type="match status" value="1"/>
</dbReference>
<sequence length="172" mass="18983">MERTLLHGNASEDVSKTYEGDACSITAKQWDMVAVWSWNVQVGTCAICKSTIADLCIECCGMGGGISSGNTTSLADEGNNRNERDSLQRNRSSVVAEFKHEHEEHHPPPLGSAMATASLAWDGVLTGDCLIVWGVCNHVFHKHCISRWVRQRPQCPICGREWKVAKTTRNDI</sequence>
<dbReference type="VEuPathDB" id="TriTrypDB:BCY84_10581"/>
<keyword evidence="6 10" id="KW-0863">Zinc-finger</keyword>
<dbReference type="EMBL" id="PRFA01000031">
    <property type="protein sequence ID" value="PWU93430.1"/>
    <property type="molecule type" value="Genomic_DNA"/>
</dbReference>
<dbReference type="VEuPathDB" id="TriTrypDB:TcG_08188"/>
<reference evidence="13 14" key="1">
    <citation type="journal article" date="2018" name="Microb. Genom.">
        <title>Expanding an expanded genome: long-read sequencing of Trypanosoma cruzi.</title>
        <authorList>
            <person name="Berna L."/>
            <person name="Rodriguez M."/>
            <person name="Chiribao M.L."/>
            <person name="Parodi-Talice A."/>
            <person name="Pita S."/>
            <person name="Rijo G."/>
            <person name="Alvarez-Valin F."/>
            <person name="Robello C."/>
        </authorList>
    </citation>
    <scope>NUCLEOTIDE SEQUENCE [LARGE SCALE GENOMIC DNA]</scope>
    <source>
        <strain evidence="13 14">Dm28c</strain>
    </source>
</reference>
<gene>
    <name evidence="13" type="ORF">C4B63_31g221</name>
</gene>
<evidence type="ECO:0000259" key="12">
    <source>
        <dbReference type="PROSITE" id="PS50089"/>
    </source>
</evidence>
<dbReference type="VEuPathDB" id="TriTrypDB:TcCL_NonESM06796"/>
<evidence type="ECO:0000256" key="1">
    <source>
        <dbReference type="ARBA" id="ARBA00004123"/>
    </source>
</evidence>
<evidence type="ECO:0000256" key="3">
    <source>
        <dbReference type="ARBA" id="ARBA00004906"/>
    </source>
</evidence>
<protein>
    <recommendedName>
        <fullName evidence="12">RING-type domain-containing protein</fullName>
    </recommendedName>
</protein>
<evidence type="ECO:0000256" key="8">
    <source>
        <dbReference type="ARBA" id="ARBA00022833"/>
    </source>
</evidence>
<name>A0A2V2VAL6_TRYCR</name>
<keyword evidence="9" id="KW-0539">Nucleus</keyword>
<evidence type="ECO:0000256" key="2">
    <source>
        <dbReference type="ARBA" id="ARBA00004496"/>
    </source>
</evidence>
<dbReference type="InterPro" id="IPR024766">
    <property type="entry name" value="Znf_RING_H2"/>
</dbReference>
<evidence type="ECO:0000256" key="11">
    <source>
        <dbReference type="SAM" id="MobiDB-lite"/>
    </source>
</evidence>
<dbReference type="VEuPathDB" id="TriTrypDB:TcCLB.503619.29"/>
<evidence type="ECO:0000313" key="13">
    <source>
        <dbReference type="EMBL" id="PWU93430.1"/>
    </source>
</evidence>
<keyword evidence="8" id="KW-0862">Zinc</keyword>
<dbReference type="Proteomes" id="UP000246121">
    <property type="component" value="Unassembled WGS sequence"/>
</dbReference>
<dbReference type="VEuPathDB" id="TriTrypDB:C3747_145g71"/>
<dbReference type="GO" id="GO:0005634">
    <property type="term" value="C:nucleus"/>
    <property type="evidence" value="ECO:0007669"/>
    <property type="project" value="UniProtKB-SubCell"/>
</dbReference>
<feature type="compositionally biased region" description="Basic and acidic residues" evidence="11">
    <location>
        <begin position="78"/>
        <end position="88"/>
    </location>
</feature>
<comment type="subcellular location">
    <subcellularLocation>
        <location evidence="2">Cytoplasm</location>
    </subcellularLocation>
    <subcellularLocation>
        <location evidence="1">Nucleus</location>
    </subcellularLocation>
</comment>
<dbReference type="PROSITE" id="PS50089">
    <property type="entry name" value="ZF_RING_2"/>
    <property type="match status" value="1"/>
</dbReference>